<dbReference type="OrthoDB" id="9808451at2"/>
<keyword evidence="3" id="KW-1185">Reference proteome</keyword>
<accession>A0A1H9AEP4</accession>
<evidence type="ECO:0000256" key="1">
    <source>
        <dbReference type="SAM" id="Phobius"/>
    </source>
</evidence>
<dbReference type="RefSeq" id="WP_092494891.1">
    <property type="nucleotide sequence ID" value="NZ_FOFG01000001.1"/>
</dbReference>
<sequence length="188" mass="20539">MSEGDGKTVRDLHSAIREIRIAQAERTDAAVELRDAEQARLDLLAEALQSVADDIPENLDQFSLAVLPGNPPRFWVDATSFVMLARDRRTYRFLRDTRLGRSILVESPQIDVIADAVTAYVAERIVEGEQAIAAGWTPSLRKDAVAAPIVAPAKPQDMRSVLWGFLGFALGIVGGILLLLAFAWITAS</sequence>
<dbReference type="Proteomes" id="UP000199647">
    <property type="component" value="Unassembled WGS sequence"/>
</dbReference>
<keyword evidence="1" id="KW-0812">Transmembrane</keyword>
<dbReference type="AlphaFoldDB" id="A0A1H9AEP4"/>
<proteinExistence type="predicted"/>
<evidence type="ECO:0000313" key="3">
    <source>
        <dbReference type="Proteomes" id="UP000199647"/>
    </source>
</evidence>
<keyword evidence="1" id="KW-1133">Transmembrane helix</keyword>
<organism evidence="2 3">
    <name type="scientific">Faunimonas pinastri</name>
    <dbReference type="NCBI Taxonomy" id="1855383"/>
    <lineage>
        <taxon>Bacteria</taxon>
        <taxon>Pseudomonadati</taxon>
        <taxon>Pseudomonadota</taxon>
        <taxon>Alphaproteobacteria</taxon>
        <taxon>Hyphomicrobiales</taxon>
        <taxon>Afifellaceae</taxon>
        <taxon>Faunimonas</taxon>
    </lineage>
</organism>
<evidence type="ECO:0000313" key="2">
    <source>
        <dbReference type="EMBL" id="SEP74428.1"/>
    </source>
</evidence>
<reference evidence="2 3" key="1">
    <citation type="submission" date="2016-10" db="EMBL/GenBank/DDBJ databases">
        <authorList>
            <person name="de Groot N.N."/>
        </authorList>
    </citation>
    <scope>NUCLEOTIDE SEQUENCE [LARGE SCALE GENOMIC DNA]</scope>
    <source>
        <strain evidence="2 3">A52C2</strain>
    </source>
</reference>
<keyword evidence="1" id="KW-0472">Membrane</keyword>
<feature type="transmembrane region" description="Helical" evidence="1">
    <location>
        <begin position="161"/>
        <end position="185"/>
    </location>
</feature>
<name>A0A1H9AEP4_9HYPH</name>
<dbReference type="STRING" id="1855383.SAMN05216548_101391"/>
<protein>
    <submittedName>
        <fullName evidence="2">Uncharacterized protein</fullName>
    </submittedName>
</protein>
<gene>
    <name evidence="2" type="ORF">SAMN05216548_101391</name>
</gene>
<dbReference type="EMBL" id="FOFG01000001">
    <property type="protein sequence ID" value="SEP74428.1"/>
    <property type="molecule type" value="Genomic_DNA"/>
</dbReference>